<sequence length="151" mass="17836">LRSSYQLLAECAGGYENLTFTKCDQKNHLNKNRQKTMSRGEATFLMDYFQDQKEKYPGFFYAVEVDCEEKVANIFWADSRMREDYALFGDSVSFDTTFRTNKHFRPLGMFVGFNHHRQTCVFGACLLYDETTPSFEWLFEAFSRCMKRKLP</sequence>
<dbReference type="AlphaFoldDB" id="A0AAV0R3E1"/>
<reference evidence="2" key="1">
    <citation type="submission" date="2022-08" db="EMBL/GenBank/DDBJ databases">
        <authorList>
            <person name="Gutierrez-Valencia J."/>
        </authorList>
    </citation>
    <scope>NUCLEOTIDE SEQUENCE</scope>
</reference>
<dbReference type="Proteomes" id="UP001154282">
    <property type="component" value="Unassembled WGS sequence"/>
</dbReference>
<evidence type="ECO:0000259" key="1">
    <source>
        <dbReference type="Pfam" id="PF10551"/>
    </source>
</evidence>
<dbReference type="EMBL" id="CAMGYJ010000011">
    <property type="protein sequence ID" value="CAI0626801.1"/>
    <property type="molecule type" value="Genomic_DNA"/>
</dbReference>
<name>A0AAV0R3E1_9ROSI</name>
<feature type="domain" description="MULE transposase" evidence="1">
    <location>
        <begin position="92"/>
        <end position="148"/>
    </location>
</feature>
<feature type="non-terminal residue" evidence="2">
    <location>
        <position position="1"/>
    </location>
</feature>
<protein>
    <recommendedName>
        <fullName evidence="1">MULE transposase domain-containing protein</fullName>
    </recommendedName>
</protein>
<dbReference type="PANTHER" id="PTHR47718:SF2">
    <property type="entry name" value="PROTEIN FAR1-RELATED SEQUENCE 5-LIKE"/>
    <property type="match status" value="1"/>
</dbReference>
<proteinExistence type="predicted"/>
<dbReference type="EMBL" id="CAMGYJ010000010">
    <property type="protein sequence ID" value="CAI0550878.1"/>
    <property type="molecule type" value="Genomic_DNA"/>
</dbReference>
<comment type="caution">
    <text evidence="2">The sequence shown here is derived from an EMBL/GenBank/DDBJ whole genome shotgun (WGS) entry which is preliminary data.</text>
</comment>
<organism evidence="2 4">
    <name type="scientific">Linum tenue</name>
    <dbReference type="NCBI Taxonomy" id="586396"/>
    <lineage>
        <taxon>Eukaryota</taxon>
        <taxon>Viridiplantae</taxon>
        <taxon>Streptophyta</taxon>
        <taxon>Embryophyta</taxon>
        <taxon>Tracheophyta</taxon>
        <taxon>Spermatophyta</taxon>
        <taxon>Magnoliopsida</taxon>
        <taxon>eudicotyledons</taxon>
        <taxon>Gunneridae</taxon>
        <taxon>Pentapetalae</taxon>
        <taxon>rosids</taxon>
        <taxon>fabids</taxon>
        <taxon>Malpighiales</taxon>
        <taxon>Linaceae</taxon>
        <taxon>Linum</taxon>
    </lineage>
</organism>
<dbReference type="Pfam" id="PF10551">
    <property type="entry name" value="MULE"/>
    <property type="match status" value="1"/>
</dbReference>
<gene>
    <name evidence="2" type="ORF">LITE_LOCUS45703</name>
    <name evidence="3" type="ORF">LITE_LOCUS51011</name>
</gene>
<keyword evidence="4" id="KW-1185">Reference proteome</keyword>
<evidence type="ECO:0000313" key="2">
    <source>
        <dbReference type="EMBL" id="CAI0550878.1"/>
    </source>
</evidence>
<evidence type="ECO:0000313" key="3">
    <source>
        <dbReference type="EMBL" id="CAI0626801.1"/>
    </source>
</evidence>
<feature type="non-terminal residue" evidence="2">
    <location>
        <position position="151"/>
    </location>
</feature>
<dbReference type="PANTHER" id="PTHR47718">
    <property type="entry name" value="OS01G0519700 PROTEIN"/>
    <property type="match status" value="1"/>
</dbReference>
<dbReference type="InterPro" id="IPR018289">
    <property type="entry name" value="MULE_transposase_dom"/>
</dbReference>
<accession>A0AAV0R3E1</accession>
<evidence type="ECO:0000313" key="4">
    <source>
        <dbReference type="Proteomes" id="UP001154282"/>
    </source>
</evidence>